<dbReference type="RefSeq" id="WP_128385354.1">
    <property type="nucleotide sequence ID" value="NZ_CP035033.1"/>
</dbReference>
<proteinExistence type="predicted"/>
<dbReference type="Proteomes" id="UP000285478">
    <property type="component" value="Chromosome"/>
</dbReference>
<gene>
    <name evidence="1" type="ORF">EPV75_10485</name>
</gene>
<sequence>MRLLVLLLTATMLVTGCESLSKQPSSPQDDVMIDLKNKNNADATKILSNVLQDNGYTVRKVSQDQFIVTYNQHNYILEPKLMKNSLSRIVVSRLFEIKEEYQHSPKLFVLVTSLNRDLNFAKFSILPGNRAGHVQTAITFAHETVSLDEIKQFIAWFDDSLAEVKQMVPREALDMIKHTSRQ</sequence>
<dbReference type="InterPro" id="IPR019660">
    <property type="entry name" value="Put_sensory_transdc_reg_YbjN"/>
</dbReference>
<dbReference type="Pfam" id="PF10722">
    <property type="entry name" value="YbjN"/>
    <property type="match status" value="1"/>
</dbReference>
<protein>
    <recommendedName>
        <fullName evidence="3">Lipoprotein</fullName>
    </recommendedName>
</protein>
<dbReference type="AlphaFoldDB" id="A0A410H558"/>
<evidence type="ECO:0000313" key="2">
    <source>
        <dbReference type="Proteomes" id="UP000285478"/>
    </source>
</evidence>
<evidence type="ECO:0000313" key="1">
    <source>
        <dbReference type="EMBL" id="QAB16064.1"/>
    </source>
</evidence>
<dbReference type="EMBL" id="CP035033">
    <property type="protein sequence ID" value="QAB16064.1"/>
    <property type="molecule type" value="Genomic_DNA"/>
</dbReference>
<evidence type="ECO:0008006" key="3">
    <source>
        <dbReference type="Google" id="ProtNLM"/>
    </source>
</evidence>
<accession>A0A410H558</accession>
<organism evidence="1 2">
    <name type="scientific">Hydrogenovibrio thermophilus</name>
    <dbReference type="NCBI Taxonomy" id="265883"/>
    <lineage>
        <taxon>Bacteria</taxon>
        <taxon>Pseudomonadati</taxon>
        <taxon>Pseudomonadota</taxon>
        <taxon>Gammaproteobacteria</taxon>
        <taxon>Thiotrichales</taxon>
        <taxon>Piscirickettsiaceae</taxon>
        <taxon>Hydrogenovibrio</taxon>
    </lineage>
</organism>
<name>A0A410H558_9GAMM</name>
<dbReference type="PROSITE" id="PS51257">
    <property type="entry name" value="PROKAR_LIPOPROTEIN"/>
    <property type="match status" value="1"/>
</dbReference>
<keyword evidence="2" id="KW-1185">Reference proteome</keyword>
<reference evidence="1 2" key="1">
    <citation type="journal article" date="2018" name="Environ. Microbiol.">
        <title>Genomes of ubiquitous marine and hypersaline Hydrogenovibrio, Thiomicrorhabdus and Thiomicrospira spp. encode a diversity of mechanisms to sustain chemolithoautotrophy in heterogeneous environments.</title>
        <authorList>
            <person name="Scott K.M."/>
            <person name="Williams J."/>
            <person name="Porter C.M.B."/>
            <person name="Russel S."/>
            <person name="Harmer T.L."/>
            <person name="Paul J.H."/>
            <person name="Antonen K.M."/>
            <person name="Bridges M.K."/>
            <person name="Camper G.J."/>
            <person name="Campla C.K."/>
            <person name="Casella L.G."/>
            <person name="Chase E."/>
            <person name="Conrad J.W."/>
            <person name="Cruz M.C."/>
            <person name="Dunlap D.S."/>
            <person name="Duran L."/>
            <person name="Fahsbender E.M."/>
            <person name="Goldsmith D.B."/>
            <person name="Keeley R.F."/>
            <person name="Kondoff M.R."/>
            <person name="Kussy B.I."/>
            <person name="Lane M.K."/>
            <person name="Lawler S."/>
            <person name="Leigh B.A."/>
            <person name="Lewis C."/>
            <person name="Lostal L.M."/>
            <person name="Marking D."/>
            <person name="Mancera P.A."/>
            <person name="McClenthan E.C."/>
            <person name="McIntyre E.A."/>
            <person name="Mine J.A."/>
            <person name="Modi S."/>
            <person name="Moore B.D."/>
            <person name="Morgan W.A."/>
            <person name="Nelson K.M."/>
            <person name="Nguyen K.N."/>
            <person name="Ogburn N."/>
            <person name="Parrino D.G."/>
            <person name="Pedapudi A.D."/>
            <person name="Pelham R.P."/>
            <person name="Preece A.M."/>
            <person name="Rampersad E.A."/>
            <person name="Richardson J.C."/>
            <person name="Rodgers C.M."/>
            <person name="Schaffer B.L."/>
            <person name="Sheridan N.E."/>
            <person name="Solone M.R."/>
            <person name="Staley Z.R."/>
            <person name="Tabuchi M."/>
            <person name="Waide R.J."/>
            <person name="Wanjugi P.W."/>
            <person name="Young S."/>
            <person name="Clum A."/>
            <person name="Daum C."/>
            <person name="Huntemann M."/>
            <person name="Ivanova N."/>
            <person name="Kyrpides N."/>
            <person name="Mikhailova N."/>
            <person name="Palaniappan K."/>
            <person name="Pillay M."/>
            <person name="Reddy T.B.K."/>
            <person name="Shapiro N."/>
            <person name="Stamatis D."/>
            <person name="Varghese N."/>
            <person name="Woyke T."/>
            <person name="Boden R."/>
            <person name="Freyermuth S.K."/>
            <person name="Kerfeld C.A."/>
        </authorList>
    </citation>
    <scope>NUCLEOTIDE SEQUENCE [LARGE SCALE GENOMIC DNA]</scope>
    <source>
        <strain evidence="1 2">JR-2</strain>
    </source>
</reference>
<dbReference type="KEGG" id="htr:EPV75_10485"/>